<organism evidence="6 7">
    <name type="scientific">Caldivirga maquilingensis (strain ATCC 700844 / DSM 13496 / JCM 10307 / IC-167)</name>
    <dbReference type="NCBI Taxonomy" id="397948"/>
    <lineage>
        <taxon>Archaea</taxon>
        <taxon>Thermoproteota</taxon>
        <taxon>Thermoprotei</taxon>
        <taxon>Thermoproteales</taxon>
        <taxon>Thermoproteaceae</taxon>
        <taxon>Caldivirga</taxon>
    </lineage>
</organism>
<dbReference type="RefSeq" id="WP_012185832.1">
    <property type="nucleotide sequence ID" value="NC_009954.1"/>
</dbReference>
<dbReference type="PANTHER" id="PTHR30290:SF9">
    <property type="entry name" value="OLIGOPEPTIDE-BINDING PROTEIN APPA"/>
    <property type="match status" value="1"/>
</dbReference>
<dbReference type="GeneID" id="5708534"/>
<keyword evidence="4" id="KW-0472">Membrane</keyword>
<dbReference type="KEGG" id="cma:Cmaq_0778"/>
<proteinExistence type="inferred from homology"/>
<keyword evidence="3" id="KW-0732">Signal</keyword>
<feature type="transmembrane region" description="Helical" evidence="4">
    <location>
        <begin position="754"/>
        <end position="775"/>
    </location>
</feature>
<dbReference type="Pfam" id="PF00496">
    <property type="entry name" value="SBP_bac_5"/>
    <property type="match status" value="1"/>
</dbReference>
<dbReference type="STRING" id="397948.Cmaq_0778"/>
<dbReference type="InterPro" id="IPR000914">
    <property type="entry name" value="SBP_5_dom"/>
</dbReference>
<dbReference type="EMBL" id="CP000852">
    <property type="protein sequence ID" value="ABW01613.1"/>
    <property type="molecule type" value="Genomic_DNA"/>
</dbReference>
<keyword evidence="4" id="KW-0812">Transmembrane</keyword>
<dbReference type="Gene3D" id="3.90.76.10">
    <property type="entry name" value="Dipeptide-binding Protein, Domain 1"/>
    <property type="match status" value="1"/>
</dbReference>
<dbReference type="OrthoDB" id="194307at2157"/>
<dbReference type="Proteomes" id="UP000001137">
    <property type="component" value="Chromosome"/>
</dbReference>
<feature type="domain" description="Solute-binding protein family 5" evidence="5">
    <location>
        <begin position="83"/>
        <end position="466"/>
    </location>
</feature>
<keyword evidence="7" id="KW-1185">Reference proteome</keyword>
<accession>A8MCV7</accession>
<evidence type="ECO:0000256" key="1">
    <source>
        <dbReference type="ARBA" id="ARBA00005695"/>
    </source>
</evidence>
<dbReference type="GO" id="GO:1904680">
    <property type="term" value="F:peptide transmembrane transporter activity"/>
    <property type="evidence" value="ECO:0007669"/>
    <property type="project" value="TreeGrafter"/>
</dbReference>
<evidence type="ECO:0000256" key="4">
    <source>
        <dbReference type="SAM" id="Phobius"/>
    </source>
</evidence>
<gene>
    <name evidence="6" type="ordered locus">Cmaq_0778</name>
</gene>
<dbReference type="PANTHER" id="PTHR30290">
    <property type="entry name" value="PERIPLASMIC BINDING COMPONENT OF ABC TRANSPORTER"/>
    <property type="match status" value="1"/>
</dbReference>
<evidence type="ECO:0000259" key="5">
    <source>
        <dbReference type="Pfam" id="PF00496"/>
    </source>
</evidence>
<keyword evidence="2" id="KW-0813">Transport</keyword>
<keyword evidence="4" id="KW-1133">Transmembrane helix</keyword>
<evidence type="ECO:0000313" key="6">
    <source>
        <dbReference type="EMBL" id="ABW01613.1"/>
    </source>
</evidence>
<comment type="similarity">
    <text evidence="1">Belongs to the bacterial solute-binding protein 5 family.</text>
</comment>
<dbReference type="AlphaFoldDB" id="A8MCV7"/>
<evidence type="ECO:0000313" key="7">
    <source>
        <dbReference type="Proteomes" id="UP000001137"/>
    </source>
</evidence>
<evidence type="ECO:0000256" key="3">
    <source>
        <dbReference type="ARBA" id="ARBA00022729"/>
    </source>
</evidence>
<dbReference type="SUPFAM" id="SSF53850">
    <property type="entry name" value="Periplasmic binding protein-like II"/>
    <property type="match status" value="1"/>
</dbReference>
<dbReference type="HOGENOM" id="CLU_355884_0_0_2"/>
<sequence>MATVRVLGILLSILSIAVVLSAATTVTSAVSFNVTQAVSSTLLYVPNSPSDWNLFVSHPIAQDQGAYDTYSPLAYYNPVTGQFYPALAYNWTIQVLPNGSGILTVYLRPGLYWFNGTATIPFTAWDVYAEFYIYVKGFGAFYPFMQFQYADEDIRVINNYTIQFLFQEWSPTDWIYLLTYHMFTPWPVWKWAVEALKNITSQSEALAFAHSNITKFVAPYWALNPYYVSKVGSNFIIITLEPQNLFNSWLEIYPLNSFTYYPTVTSLFVGGNTQSMTDILSGTAQFIYVFLSPQQNAELESHGIKVFTIYSYDIYGITINPNQYPWNIPAVRRVLYYVLNTTAIAASWGLQSLLPANYNIPAAPYTLVTFPSSITNMLFTYQYNWTKAAEILQSLGFYEKNGQWYTPNGTPLQLQLLMPAGFTNQVVPATYAAEELTAFGIKVTPVSVEHGTLVSVYMKNGQFQALQYFAPKVVSYITAWTNWPHSSVWYDYVGNVFNTSLAWPFAWPKVIDHQLVGWYCQPLSTNLPPPINNTLVWCVNSTFGYINLSNVQIVIAAAAPGSVDYEKAIEAWVAWWEYYDPQFVWGAKLEPIQYNPSYFDFTWAYACLPGIIADLVVYPSAQQSILGMYSTWLPDPFFFGGVAPPGVIPPIAQAIINGSLWTKYSQYAEFLGLTPQFGINIQQLQACVASYFHVPYTPVTTSTTTSTATSTTTVTSVATVTSTVTTTAVSTVTSTATTTAVSTVTVTKPVVSTALIAGIVIIVVVIAAIAAIIALRRR</sequence>
<protein>
    <submittedName>
        <fullName evidence="6">Extracellular solute-binding protein family 5</fullName>
    </submittedName>
</protein>
<name>A8MCV7_CALMQ</name>
<dbReference type="CDD" id="cd08509">
    <property type="entry name" value="PBP2_TmCBP_oligosaccharides_like"/>
    <property type="match status" value="1"/>
</dbReference>
<dbReference type="GO" id="GO:0015833">
    <property type="term" value="P:peptide transport"/>
    <property type="evidence" value="ECO:0007669"/>
    <property type="project" value="TreeGrafter"/>
</dbReference>
<evidence type="ECO:0000256" key="2">
    <source>
        <dbReference type="ARBA" id="ARBA00022448"/>
    </source>
</evidence>
<reference evidence="6 7" key="1">
    <citation type="submission" date="2007-10" db="EMBL/GenBank/DDBJ databases">
        <title>Complete sequence of Caldivirga maquilingensis IC-167.</title>
        <authorList>
            <consortium name="US DOE Joint Genome Institute"/>
            <person name="Copeland A."/>
            <person name="Lucas S."/>
            <person name="Lapidus A."/>
            <person name="Barry K."/>
            <person name="Glavina del Rio T."/>
            <person name="Dalin E."/>
            <person name="Tice H."/>
            <person name="Pitluck S."/>
            <person name="Saunders E."/>
            <person name="Brettin T."/>
            <person name="Bruce D."/>
            <person name="Detter J.C."/>
            <person name="Han C."/>
            <person name="Schmutz J."/>
            <person name="Larimer F."/>
            <person name="Land M."/>
            <person name="Hauser L."/>
            <person name="Kyrpides N."/>
            <person name="Ivanova N."/>
            <person name="Biddle J.F."/>
            <person name="Zhang Z."/>
            <person name="Fitz-Gibbon S.T."/>
            <person name="Lowe T.M."/>
            <person name="Saltikov C."/>
            <person name="House C.H."/>
            <person name="Richardson P."/>
        </authorList>
    </citation>
    <scope>NUCLEOTIDE SEQUENCE [LARGE SCALE GENOMIC DNA]</scope>
    <source>
        <strain evidence="7">ATCC 700844 / DSM 13496 / JCM 10307 / IC-167</strain>
    </source>
</reference>
<dbReference type="Gene3D" id="3.10.105.10">
    <property type="entry name" value="Dipeptide-binding Protein, Domain 3"/>
    <property type="match status" value="1"/>
</dbReference>
<dbReference type="InterPro" id="IPR039424">
    <property type="entry name" value="SBP_5"/>
</dbReference>
<dbReference type="eggNOG" id="arCOG01534">
    <property type="taxonomic scope" value="Archaea"/>
</dbReference>